<organism evidence="1 2">
    <name type="scientific">Citrus sinensis</name>
    <name type="common">Sweet orange</name>
    <name type="synonym">Citrus aurantium var. sinensis</name>
    <dbReference type="NCBI Taxonomy" id="2711"/>
    <lineage>
        <taxon>Eukaryota</taxon>
        <taxon>Viridiplantae</taxon>
        <taxon>Streptophyta</taxon>
        <taxon>Embryophyta</taxon>
        <taxon>Tracheophyta</taxon>
        <taxon>Spermatophyta</taxon>
        <taxon>Magnoliopsida</taxon>
        <taxon>eudicotyledons</taxon>
        <taxon>Gunneridae</taxon>
        <taxon>Pentapetalae</taxon>
        <taxon>rosids</taxon>
        <taxon>malvids</taxon>
        <taxon>Sapindales</taxon>
        <taxon>Rutaceae</taxon>
        <taxon>Aurantioideae</taxon>
        <taxon>Citrus</taxon>
    </lineage>
</organism>
<accession>A0ACB8KW95</accession>
<protein>
    <submittedName>
        <fullName evidence="1">Uncharacterized protein</fullName>
    </submittedName>
</protein>
<comment type="caution">
    <text evidence="1">The sequence shown here is derived from an EMBL/GenBank/DDBJ whole genome shotgun (WGS) entry which is preliminary data.</text>
</comment>
<evidence type="ECO:0000313" key="1">
    <source>
        <dbReference type="EMBL" id="KAH9758687.1"/>
    </source>
</evidence>
<evidence type="ECO:0000313" key="2">
    <source>
        <dbReference type="Proteomes" id="UP000829398"/>
    </source>
</evidence>
<proteinExistence type="predicted"/>
<name>A0ACB8KW95_CITSI</name>
<sequence>MKDEVMWHYDRKGQYSVKSGYQIALNLKFLVRPTSSAAAQNQWNTIWLLTLPEKIRIFTWRAAKNLLPSAENLWKRKVIQEPVCHFCNNKLETVFHALMGCKVVQKIWKITRFEDDLKDCVDQDILSLLIGLKLRRSNDDLELLVSILWVIWNARNKWIFKRVKESPQVTVYKAEAVLEAFRRTQIPAATHIDKQRSPMLKAWNPPQKGFYKVNVGAATNSEKQIAGLGAVIRDEDGNVIAAAVKVSKFYGDVCFAEAEAVEWGLQVARNACIESLIVESDAKEIVKLVNNNRGYRSEILWTISEVQKMLKSFSSVCVQYANRSCNAIAHSLAKLALEMLETFVWMGSYPPHLLYLFSSLS</sequence>
<gene>
    <name evidence="1" type="ORF">KPL71_016758</name>
</gene>
<reference evidence="2" key="1">
    <citation type="journal article" date="2023" name="Hortic. Res.">
        <title>A chromosome-level phased genome enabling allele-level studies in sweet orange: a case study on citrus Huanglongbing tolerance.</title>
        <authorList>
            <person name="Wu B."/>
            <person name="Yu Q."/>
            <person name="Deng Z."/>
            <person name="Duan Y."/>
            <person name="Luo F."/>
            <person name="Gmitter F. Jr."/>
        </authorList>
    </citation>
    <scope>NUCLEOTIDE SEQUENCE [LARGE SCALE GENOMIC DNA]</scope>
    <source>
        <strain evidence="2">cv. Valencia</strain>
    </source>
</reference>
<keyword evidence="2" id="KW-1185">Reference proteome</keyword>
<dbReference type="EMBL" id="CM039174">
    <property type="protein sequence ID" value="KAH9758687.1"/>
    <property type="molecule type" value="Genomic_DNA"/>
</dbReference>
<dbReference type="Proteomes" id="UP000829398">
    <property type="component" value="Chromosome 5"/>
</dbReference>